<keyword evidence="2" id="KW-0670">Pyruvate</keyword>
<keyword evidence="3" id="KW-1185">Reference proteome</keyword>
<dbReference type="PATRIC" id="fig|1232683.4.peg.3403"/>
<dbReference type="Gene3D" id="3.20.20.150">
    <property type="entry name" value="Divalent-metal-dependent TIM barrel enzymes"/>
    <property type="match status" value="1"/>
</dbReference>
<dbReference type="PANTHER" id="PTHR12110">
    <property type="entry name" value="HYDROXYPYRUVATE ISOMERASE"/>
    <property type="match status" value="1"/>
</dbReference>
<dbReference type="SUPFAM" id="SSF51658">
    <property type="entry name" value="Xylose isomerase-like"/>
    <property type="match status" value="1"/>
</dbReference>
<dbReference type="EMBL" id="JMQN01000050">
    <property type="protein sequence ID" value="KEA62319.1"/>
    <property type="molecule type" value="Genomic_DNA"/>
</dbReference>
<keyword evidence="2" id="KW-0223">Dioxygenase</keyword>
<comment type="caution">
    <text evidence="2">The sequence shown here is derived from an EMBL/GenBank/DDBJ whole genome shotgun (WGS) entry which is preliminary data.</text>
</comment>
<evidence type="ECO:0000313" key="3">
    <source>
        <dbReference type="Proteomes" id="UP000028252"/>
    </source>
</evidence>
<feature type="domain" description="Xylose isomerase-like TIM barrel" evidence="1">
    <location>
        <begin position="22"/>
        <end position="265"/>
    </location>
</feature>
<dbReference type="OrthoDB" id="9780241at2"/>
<name>A0A081FUW4_9GAMM</name>
<dbReference type="GO" id="GO:0003868">
    <property type="term" value="F:4-hydroxyphenylpyruvate dioxygenase activity"/>
    <property type="evidence" value="ECO:0007669"/>
    <property type="project" value="UniProtKB-EC"/>
</dbReference>
<sequence length="279" mass="30449">MTTLNFAISTLSLTGTLEEKLNAIKTAGFRSVELGALDLSGSEGGVSGSVTRLKDSGIQISALQEIKDFGGHSGRILAYKMELAKSYIQLMHKLGSKLLIVTPATSVHVKHDIDKIASDLRALATLATPKGVRIGFKPLSWSPSVNTYAAAWDLVQRADTSNLGLVIDSYQLLAQTHRPEKLDHIPASAISLVQLSDFAMTSVPLVEDQIDIARHHRLYPGEGSHGSSICDLVQYCTDKGYTGDFVFDVYNDKYLSLPPSESIQHAVTAREWILNRLQR</sequence>
<protein>
    <submittedName>
        <fullName evidence="2">4-hydroxyphenylpyruvate dioxygenase</fullName>
        <ecNumber evidence="2">1.13.11.27</ecNumber>
    </submittedName>
</protein>
<evidence type="ECO:0000259" key="1">
    <source>
        <dbReference type="Pfam" id="PF01261"/>
    </source>
</evidence>
<proteinExistence type="predicted"/>
<dbReference type="PANTHER" id="PTHR12110:SF21">
    <property type="entry name" value="XYLOSE ISOMERASE-LIKE TIM BARREL DOMAIN-CONTAINING PROTEIN"/>
    <property type="match status" value="1"/>
</dbReference>
<dbReference type="InterPro" id="IPR013022">
    <property type="entry name" value="Xyl_isomerase-like_TIM-brl"/>
</dbReference>
<dbReference type="STRING" id="1232683.ADIMK_3459"/>
<dbReference type="InterPro" id="IPR036237">
    <property type="entry name" value="Xyl_isomerase-like_sf"/>
</dbReference>
<dbReference type="AlphaFoldDB" id="A0A081FUW4"/>
<dbReference type="eggNOG" id="COG1082">
    <property type="taxonomic scope" value="Bacteria"/>
</dbReference>
<gene>
    <name evidence="2" type="ORF">ADIMK_3459</name>
</gene>
<dbReference type="EC" id="1.13.11.27" evidence="2"/>
<keyword evidence="2" id="KW-0560">Oxidoreductase</keyword>
<accession>A0A081FUW4</accession>
<dbReference type="InterPro" id="IPR050312">
    <property type="entry name" value="IolE/XylAMocC-like"/>
</dbReference>
<organism evidence="2 3">
    <name type="scientific">Marinobacterium lacunae</name>
    <dbReference type="NCBI Taxonomy" id="1232683"/>
    <lineage>
        <taxon>Bacteria</taxon>
        <taxon>Pseudomonadati</taxon>
        <taxon>Pseudomonadota</taxon>
        <taxon>Gammaproteobacteria</taxon>
        <taxon>Oceanospirillales</taxon>
        <taxon>Oceanospirillaceae</taxon>
        <taxon>Marinobacterium</taxon>
    </lineage>
</organism>
<reference evidence="2 3" key="1">
    <citation type="submission" date="2014-04" db="EMBL/GenBank/DDBJ databases">
        <title>Marinobacterium kochiensis sp. nov., isolated from sediment sample collected from Kochi backwaters in Kerala, India.</title>
        <authorList>
            <person name="Singh A."/>
            <person name="Pinnaka A.K."/>
        </authorList>
    </citation>
    <scope>NUCLEOTIDE SEQUENCE [LARGE SCALE GENOMIC DNA]</scope>
    <source>
        <strain evidence="2 3">AK27</strain>
    </source>
</reference>
<dbReference type="RefSeq" id="WP_036190871.1">
    <property type="nucleotide sequence ID" value="NZ_JMQN01000050.1"/>
</dbReference>
<dbReference type="Pfam" id="PF01261">
    <property type="entry name" value="AP_endonuc_2"/>
    <property type="match status" value="1"/>
</dbReference>
<dbReference type="Proteomes" id="UP000028252">
    <property type="component" value="Unassembled WGS sequence"/>
</dbReference>
<evidence type="ECO:0000313" key="2">
    <source>
        <dbReference type="EMBL" id="KEA62319.1"/>
    </source>
</evidence>